<evidence type="ECO:0000313" key="3">
    <source>
        <dbReference type="Proteomes" id="UP000177230"/>
    </source>
</evidence>
<feature type="chain" id="PRO_5009520659" evidence="1">
    <location>
        <begin position="25"/>
        <end position="138"/>
    </location>
</feature>
<proteinExistence type="predicted"/>
<dbReference type="EMBL" id="MFFM01000034">
    <property type="protein sequence ID" value="OGF11992.1"/>
    <property type="molecule type" value="Genomic_DNA"/>
</dbReference>
<name>A0A1F5RC59_9BACT</name>
<comment type="caution">
    <text evidence="2">The sequence shown here is derived from an EMBL/GenBank/DDBJ whole genome shotgun (WGS) entry which is preliminary data.</text>
</comment>
<feature type="signal peptide" evidence="1">
    <location>
        <begin position="1"/>
        <end position="24"/>
    </location>
</feature>
<evidence type="ECO:0000256" key="1">
    <source>
        <dbReference type="SAM" id="SignalP"/>
    </source>
</evidence>
<gene>
    <name evidence="2" type="ORF">A2024_03120</name>
</gene>
<protein>
    <submittedName>
        <fullName evidence="2">Uncharacterized protein</fullName>
    </submittedName>
</protein>
<dbReference type="AlphaFoldDB" id="A0A1F5RC59"/>
<evidence type="ECO:0000313" key="2">
    <source>
        <dbReference type="EMBL" id="OGF11992.1"/>
    </source>
</evidence>
<dbReference type="Proteomes" id="UP000177230">
    <property type="component" value="Unassembled WGS sequence"/>
</dbReference>
<sequence>MKKVTIFAALCGIIFAGVATTCNAAPNWGRFLPRPIVIPVDSSSSSNVIIAAIDLRKYLPRPIVNPTDSIGFSAPIELTSSNQNGINICKKTITGPSVPPTPIDRKKLTNHQNEIIISAAPVAKDPPPHPWIRKTLTA</sequence>
<accession>A0A1F5RC59</accession>
<organism evidence="2 3">
    <name type="scientific">Candidatus Edwardsbacteria bacterium GWF2_54_11</name>
    <dbReference type="NCBI Taxonomy" id="1817851"/>
    <lineage>
        <taxon>Bacteria</taxon>
        <taxon>Candidatus Edwardsiibacteriota</taxon>
    </lineage>
</organism>
<reference evidence="2 3" key="1">
    <citation type="journal article" date="2016" name="Nat. Commun.">
        <title>Thousands of microbial genomes shed light on interconnected biogeochemical processes in an aquifer system.</title>
        <authorList>
            <person name="Anantharaman K."/>
            <person name="Brown C.T."/>
            <person name="Hug L.A."/>
            <person name="Sharon I."/>
            <person name="Castelle C.J."/>
            <person name="Probst A.J."/>
            <person name="Thomas B.C."/>
            <person name="Singh A."/>
            <person name="Wilkins M.J."/>
            <person name="Karaoz U."/>
            <person name="Brodie E.L."/>
            <person name="Williams K.H."/>
            <person name="Hubbard S.S."/>
            <person name="Banfield J.F."/>
        </authorList>
    </citation>
    <scope>NUCLEOTIDE SEQUENCE [LARGE SCALE GENOMIC DNA]</scope>
</reference>
<keyword evidence="1" id="KW-0732">Signal</keyword>